<dbReference type="Pfam" id="PF10551">
    <property type="entry name" value="MULE"/>
    <property type="match status" value="1"/>
</dbReference>
<reference evidence="3" key="1">
    <citation type="submission" date="2019-10" db="EMBL/GenBank/DDBJ databases">
        <authorList>
            <person name="Zhang R."/>
            <person name="Pan Y."/>
            <person name="Wang J."/>
            <person name="Ma R."/>
            <person name="Yu S."/>
        </authorList>
    </citation>
    <scope>NUCLEOTIDE SEQUENCE</scope>
    <source>
        <strain evidence="3">LA-IB0</strain>
        <tissue evidence="3">Leaf</tissue>
    </source>
</reference>
<dbReference type="PANTHER" id="PTHR31973">
    <property type="entry name" value="POLYPROTEIN, PUTATIVE-RELATED"/>
    <property type="match status" value="1"/>
</dbReference>
<feature type="domain" description="MULE transposase" evidence="2">
    <location>
        <begin position="411"/>
        <end position="456"/>
    </location>
</feature>
<dbReference type="SUPFAM" id="SSF49777">
    <property type="entry name" value="PEBP-like"/>
    <property type="match status" value="1"/>
</dbReference>
<dbReference type="Gene3D" id="3.90.280.10">
    <property type="entry name" value="PEBP-like"/>
    <property type="match status" value="1"/>
</dbReference>
<accession>A0AAV6Y2V2</accession>
<protein>
    <recommendedName>
        <fullName evidence="2">MULE transposase domain-containing protein</fullName>
    </recommendedName>
</protein>
<dbReference type="EMBL" id="WHWC01000003">
    <property type="protein sequence ID" value="KAG8385635.1"/>
    <property type="molecule type" value="Genomic_DNA"/>
</dbReference>
<feature type="region of interest" description="Disordered" evidence="1">
    <location>
        <begin position="209"/>
        <end position="237"/>
    </location>
</feature>
<dbReference type="AlphaFoldDB" id="A0AAV6Y2V2"/>
<sequence length="456" mass="51813">MPYIGPQPPAGIHRYVFVAFRQQGAMETVRRRPVERGNFNTRQFSSENDLGLPAAAMREEEGTFRAKIYDLKEKINLSCREHPKMGEMVAQNTMELVKRPVSLSLCFMGFVEELGYDKERARFWHKYGHSLQMASKELVSVKEVYGLLDYVSKLVIKEVEIYVEHFDPINNELVEKNQAQFSNFSDDDPSIDLSFLDELIDVPLEQANHETGNENESNDVEPESDANPQFDSSDCEEFNDSDYEIWEDDLEFDRFVDPEVEFGGLGSTKGKLIEKNLVGNVSDEMYAMIEGEHEEEVNSDDFESLNGSDDDESNPKLGVSEFRDEVCTTLKANISKQQAYRAKLKAMTLIHGSLSDQFSRIREYCLELLRSNPGSIVILKVSDDQSEQVVFFRMYVCFKACKEGFKACRKVVGVDGCFLKGPQGGQLLTVVGVDPNNNIFPLAYAIVENETLDSWE</sequence>
<gene>
    <name evidence="3" type="ORF">BUALT_Bualt03G0065600</name>
</gene>
<evidence type="ECO:0000256" key="1">
    <source>
        <dbReference type="SAM" id="MobiDB-lite"/>
    </source>
</evidence>
<name>A0AAV6Y2V2_9LAMI</name>
<proteinExistence type="predicted"/>
<comment type="caution">
    <text evidence="3">The sequence shown here is derived from an EMBL/GenBank/DDBJ whole genome shotgun (WGS) entry which is preliminary data.</text>
</comment>
<evidence type="ECO:0000313" key="3">
    <source>
        <dbReference type="EMBL" id="KAG8385635.1"/>
    </source>
</evidence>
<feature type="region of interest" description="Disordered" evidence="1">
    <location>
        <begin position="294"/>
        <end position="315"/>
    </location>
</feature>
<dbReference type="InterPro" id="IPR036610">
    <property type="entry name" value="PEBP-like_sf"/>
</dbReference>
<evidence type="ECO:0000313" key="4">
    <source>
        <dbReference type="Proteomes" id="UP000826271"/>
    </source>
</evidence>
<organism evidence="3 4">
    <name type="scientific">Buddleja alternifolia</name>
    <dbReference type="NCBI Taxonomy" id="168488"/>
    <lineage>
        <taxon>Eukaryota</taxon>
        <taxon>Viridiplantae</taxon>
        <taxon>Streptophyta</taxon>
        <taxon>Embryophyta</taxon>
        <taxon>Tracheophyta</taxon>
        <taxon>Spermatophyta</taxon>
        <taxon>Magnoliopsida</taxon>
        <taxon>eudicotyledons</taxon>
        <taxon>Gunneridae</taxon>
        <taxon>Pentapetalae</taxon>
        <taxon>asterids</taxon>
        <taxon>lamiids</taxon>
        <taxon>Lamiales</taxon>
        <taxon>Scrophulariaceae</taxon>
        <taxon>Buddlejeae</taxon>
        <taxon>Buddleja</taxon>
    </lineage>
</organism>
<dbReference type="Proteomes" id="UP000826271">
    <property type="component" value="Unassembled WGS sequence"/>
</dbReference>
<dbReference type="InterPro" id="IPR018289">
    <property type="entry name" value="MULE_transposase_dom"/>
</dbReference>
<evidence type="ECO:0000259" key="2">
    <source>
        <dbReference type="Pfam" id="PF10551"/>
    </source>
</evidence>
<keyword evidence="4" id="KW-1185">Reference proteome</keyword>
<feature type="compositionally biased region" description="Acidic residues" evidence="1">
    <location>
        <begin position="294"/>
        <end position="312"/>
    </location>
</feature>
<dbReference type="PANTHER" id="PTHR31973:SF187">
    <property type="entry name" value="MUTATOR TRANSPOSASE MUDRA PROTEIN"/>
    <property type="match status" value="1"/>
</dbReference>